<feature type="non-terminal residue" evidence="1">
    <location>
        <position position="1"/>
    </location>
</feature>
<dbReference type="Proteomes" id="UP001233999">
    <property type="component" value="Unassembled WGS sequence"/>
</dbReference>
<evidence type="ECO:0000313" key="1">
    <source>
        <dbReference type="EMBL" id="KAJ9595553.1"/>
    </source>
</evidence>
<gene>
    <name evidence="1" type="ORF">L9F63_013262</name>
</gene>
<dbReference type="Gene3D" id="1.10.418.10">
    <property type="entry name" value="Calponin-like domain"/>
    <property type="match status" value="1"/>
</dbReference>
<comment type="caution">
    <text evidence="1">The sequence shown here is derived from an EMBL/GenBank/DDBJ whole genome shotgun (WGS) entry which is preliminary data.</text>
</comment>
<dbReference type="EMBL" id="JASPKZ010002331">
    <property type="protein sequence ID" value="KAJ9595553.1"/>
    <property type="molecule type" value="Genomic_DNA"/>
</dbReference>
<proteinExistence type="predicted"/>
<name>A0AAD8ACP4_DIPPU</name>
<keyword evidence="2" id="KW-1185">Reference proteome</keyword>
<dbReference type="AlphaFoldDB" id="A0AAD8ACP4"/>
<feature type="non-terminal residue" evidence="1">
    <location>
        <position position="78"/>
    </location>
</feature>
<accession>A0AAD8ACP4</accession>
<dbReference type="SUPFAM" id="SSF47576">
    <property type="entry name" value="Calponin-homology domain, CH-domain"/>
    <property type="match status" value="1"/>
</dbReference>
<reference evidence="1" key="2">
    <citation type="submission" date="2023-05" db="EMBL/GenBank/DDBJ databases">
        <authorList>
            <person name="Fouks B."/>
        </authorList>
    </citation>
    <scope>NUCLEOTIDE SEQUENCE</scope>
    <source>
        <strain evidence="1">Stay&amp;Tobe</strain>
        <tissue evidence="1">Testes</tissue>
    </source>
</reference>
<dbReference type="InterPro" id="IPR036872">
    <property type="entry name" value="CH_dom_sf"/>
</dbReference>
<dbReference type="InterPro" id="IPR001589">
    <property type="entry name" value="Actinin_actin-bd_CS"/>
</dbReference>
<sequence length="78" mass="9118">TIAVGVRNMSTQAYYKDRLGFDPQEALNDGITFEKTQQGYEENLCKFKDERDAIQKKTFTKWVNKHLKKKQLQHSPPS</sequence>
<evidence type="ECO:0000313" key="2">
    <source>
        <dbReference type="Proteomes" id="UP001233999"/>
    </source>
</evidence>
<protein>
    <submittedName>
        <fullName evidence="1">Uncharacterized protein</fullName>
    </submittedName>
</protein>
<reference evidence="1" key="1">
    <citation type="journal article" date="2023" name="IScience">
        <title>Live-bearing cockroach genome reveals convergent evolutionary mechanisms linked to viviparity in insects and beyond.</title>
        <authorList>
            <person name="Fouks B."/>
            <person name="Harrison M.C."/>
            <person name="Mikhailova A.A."/>
            <person name="Marchal E."/>
            <person name="English S."/>
            <person name="Carruthers M."/>
            <person name="Jennings E.C."/>
            <person name="Chiamaka E.L."/>
            <person name="Frigard R.A."/>
            <person name="Pippel M."/>
            <person name="Attardo G.M."/>
            <person name="Benoit J.B."/>
            <person name="Bornberg-Bauer E."/>
            <person name="Tobe S.S."/>
        </authorList>
    </citation>
    <scope>NUCLEOTIDE SEQUENCE</scope>
    <source>
        <strain evidence="1">Stay&amp;Tobe</strain>
    </source>
</reference>
<organism evidence="1 2">
    <name type="scientific">Diploptera punctata</name>
    <name type="common">Pacific beetle cockroach</name>
    <dbReference type="NCBI Taxonomy" id="6984"/>
    <lineage>
        <taxon>Eukaryota</taxon>
        <taxon>Metazoa</taxon>
        <taxon>Ecdysozoa</taxon>
        <taxon>Arthropoda</taxon>
        <taxon>Hexapoda</taxon>
        <taxon>Insecta</taxon>
        <taxon>Pterygota</taxon>
        <taxon>Neoptera</taxon>
        <taxon>Polyneoptera</taxon>
        <taxon>Dictyoptera</taxon>
        <taxon>Blattodea</taxon>
        <taxon>Blaberoidea</taxon>
        <taxon>Blaberidae</taxon>
        <taxon>Diplopterinae</taxon>
        <taxon>Diploptera</taxon>
    </lineage>
</organism>
<dbReference type="PROSITE" id="PS00019">
    <property type="entry name" value="ACTININ_1"/>
    <property type="match status" value="1"/>
</dbReference>